<evidence type="ECO:0000259" key="2">
    <source>
        <dbReference type="Pfam" id="PF14691"/>
    </source>
</evidence>
<dbReference type="Pfam" id="PF14691">
    <property type="entry name" value="Fer4_20"/>
    <property type="match status" value="1"/>
</dbReference>
<evidence type="ECO:0000313" key="4">
    <source>
        <dbReference type="Proteomes" id="UP000217349"/>
    </source>
</evidence>
<dbReference type="OrthoDB" id="9803192at2"/>
<feature type="domain" description="FAD/NAD(P)-binding" evidence="1">
    <location>
        <begin position="109"/>
        <end position="381"/>
    </location>
</feature>
<dbReference type="SUPFAM" id="SSF51971">
    <property type="entry name" value="Nucleotide-binding domain"/>
    <property type="match status" value="2"/>
</dbReference>
<dbReference type="Gene3D" id="1.10.1060.10">
    <property type="entry name" value="Alpha-helical ferredoxin"/>
    <property type="match status" value="1"/>
</dbReference>
<protein>
    <submittedName>
        <fullName evidence="3">NADPH-dependent glutamate synthase subunit beta-like oxidoreductase</fullName>
        <ecNumber evidence="3">1.4.1.13</ecNumber>
    </submittedName>
</protein>
<dbReference type="InterPro" id="IPR023753">
    <property type="entry name" value="FAD/NAD-binding_dom"/>
</dbReference>
<evidence type="ECO:0000313" key="3">
    <source>
        <dbReference type="EMBL" id="ATB69723.1"/>
    </source>
</evidence>
<dbReference type="KEGG" id="sulj:SJPD1_1616"/>
<dbReference type="RefSeq" id="WP_096046690.1">
    <property type="nucleotide sequence ID" value="NZ_CP023275.1"/>
</dbReference>
<dbReference type="InterPro" id="IPR009051">
    <property type="entry name" value="Helical_ferredxn"/>
</dbReference>
<dbReference type="GO" id="GO:0051536">
    <property type="term" value="F:iron-sulfur cluster binding"/>
    <property type="evidence" value="ECO:0007669"/>
    <property type="project" value="InterPro"/>
</dbReference>
<dbReference type="PANTHER" id="PTHR42783:SF3">
    <property type="entry name" value="GLUTAMATE SYNTHASE [NADPH] SMALL CHAIN-RELATED"/>
    <property type="match status" value="1"/>
</dbReference>
<dbReference type="PRINTS" id="PR00469">
    <property type="entry name" value="PNDRDTASEII"/>
</dbReference>
<sequence>MNKYVITLAKTCLGCKKPSCRTGCPVGTPIPEMIRLFLAGEIKKAGKMLFDNNPLSVICSMVCPHEKHCEGHCILNKKGTAVSVGSIENYISDLYMNDLQFEKPVKNGKKVAIIGSGPAGISLAVILGAKGYEITMYDAHDKIGGVLRYGIPDFRLNKDILDTIETKLRQLDVTIRPNITVGKNITIGDLFRDEFKAVFIGTGVWSPKKLGIKGESLGHVHFAIDYLKNPSVYRLGETVVVLGAGNVAMDVARTAVRHGAREVIIMYRKGMEDIPASHHEVECAKIDGVKFDLYKQPIEITEKGVIYSSTDGSGEEGLLEADSILVAISQNPKDNIVQTAKQIEVDGKGLVVTDECGRTTMEGVFASGDVVTGARTVVEAVAFSKRVAVAIEEYIDSL</sequence>
<dbReference type="Pfam" id="PF07992">
    <property type="entry name" value="Pyr_redox_2"/>
    <property type="match status" value="1"/>
</dbReference>
<dbReference type="Proteomes" id="UP000217349">
    <property type="component" value="Chromosome"/>
</dbReference>
<dbReference type="Gene3D" id="3.50.50.60">
    <property type="entry name" value="FAD/NAD(P)-binding domain"/>
    <property type="match status" value="2"/>
</dbReference>
<accession>A0A290HDW5</accession>
<keyword evidence="3" id="KW-0560">Oxidoreductase</keyword>
<dbReference type="SUPFAM" id="SSF46548">
    <property type="entry name" value="alpha-helical ferredoxin"/>
    <property type="match status" value="1"/>
</dbReference>
<dbReference type="PANTHER" id="PTHR42783">
    <property type="entry name" value="GLUTAMATE SYNTHASE [NADPH] SMALL CHAIN"/>
    <property type="match status" value="1"/>
</dbReference>
<dbReference type="InterPro" id="IPR036188">
    <property type="entry name" value="FAD/NAD-bd_sf"/>
</dbReference>
<gene>
    <name evidence="3" type="ORF">SJPD1_1616</name>
</gene>
<organism evidence="3 4">
    <name type="scientific">Sulfurospirillum diekertiae</name>
    <dbReference type="NCBI Taxonomy" id="1854492"/>
    <lineage>
        <taxon>Bacteria</taxon>
        <taxon>Pseudomonadati</taxon>
        <taxon>Campylobacterota</taxon>
        <taxon>Epsilonproteobacteria</taxon>
        <taxon>Campylobacterales</taxon>
        <taxon>Sulfurospirillaceae</taxon>
        <taxon>Sulfurospirillum</taxon>
    </lineage>
</organism>
<evidence type="ECO:0000259" key="1">
    <source>
        <dbReference type="Pfam" id="PF07992"/>
    </source>
</evidence>
<reference evidence="4" key="1">
    <citation type="submission" date="2017-09" db="EMBL/GenBank/DDBJ databases">
        <title>The complete genome of Sulfurospirillum sp. JPD-1.</title>
        <authorList>
            <person name="Goris T."/>
        </authorList>
    </citation>
    <scope>NUCLEOTIDE SEQUENCE [LARGE SCALE GENOMIC DNA]</scope>
    <source>
        <strain evidence="4">JPD-1</strain>
    </source>
</reference>
<dbReference type="PRINTS" id="PR00368">
    <property type="entry name" value="FADPNR"/>
</dbReference>
<dbReference type="AlphaFoldDB" id="A0A290HDW5"/>
<dbReference type="EMBL" id="CP023275">
    <property type="protein sequence ID" value="ATB69723.1"/>
    <property type="molecule type" value="Genomic_DNA"/>
</dbReference>
<dbReference type="InterPro" id="IPR028261">
    <property type="entry name" value="DPD_II"/>
</dbReference>
<name>A0A290HDW5_9BACT</name>
<dbReference type="EC" id="1.4.1.13" evidence="3"/>
<dbReference type="GO" id="GO:0004355">
    <property type="term" value="F:glutamate synthase (NADPH) activity"/>
    <property type="evidence" value="ECO:0007669"/>
    <property type="project" value="UniProtKB-EC"/>
</dbReference>
<proteinExistence type="predicted"/>
<feature type="domain" description="Dihydroprymidine dehydrogenase" evidence="2">
    <location>
        <begin position="5"/>
        <end position="96"/>
    </location>
</feature>